<dbReference type="InterPro" id="IPR013785">
    <property type="entry name" value="Aldolase_TIM"/>
</dbReference>
<dbReference type="InterPro" id="IPR033919">
    <property type="entry name" value="TSA/FSA_arc/bac"/>
</dbReference>
<dbReference type="InterPro" id="IPR018225">
    <property type="entry name" value="Transaldolase_AS"/>
</dbReference>
<dbReference type="PROSITE" id="PS01054">
    <property type="entry name" value="TRANSALDOLASE_1"/>
    <property type="match status" value="1"/>
</dbReference>
<dbReference type="GO" id="GO:0016832">
    <property type="term" value="F:aldehyde-lyase activity"/>
    <property type="evidence" value="ECO:0007669"/>
    <property type="project" value="InterPro"/>
</dbReference>
<evidence type="ECO:0000256" key="3">
    <source>
        <dbReference type="ARBA" id="ARBA00023270"/>
    </source>
</evidence>
<dbReference type="Proteomes" id="UP000005984">
    <property type="component" value="Unassembled WGS sequence"/>
</dbReference>
<dbReference type="PANTHER" id="PTHR10683">
    <property type="entry name" value="TRANSALDOLASE"/>
    <property type="match status" value="1"/>
</dbReference>
<dbReference type="InterPro" id="IPR001585">
    <property type="entry name" value="TAL/FSA"/>
</dbReference>
<comment type="subcellular location">
    <subcellularLocation>
        <location evidence="1">Cytoplasm</location>
    </subcellularLocation>
</comment>
<keyword evidence="3" id="KW-0704">Schiff base</keyword>
<dbReference type="Gene3D" id="3.20.20.70">
    <property type="entry name" value="Aldolase class I"/>
    <property type="match status" value="1"/>
</dbReference>
<dbReference type="GO" id="GO:0005975">
    <property type="term" value="P:carbohydrate metabolic process"/>
    <property type="evidence" value="ECO:0007669"/>
    <property type="project" value="InterPro"/>
</dbReference>
<dbReference type="HOGENOM" id="CLU_079764_2_0_9"/>
<dbReference type="Pfam" id="PF00923">
    <property type="entry name" value="TAL_FSA"/>
    <property type="match status" value="1"/>
</dbReference>
<evidence type="ECO:0000313" key="4">
    <source>
        <dbReference type="EMBL" id="EEI86428.1"/>
    </source>
</evidence>
<evidence type="ECO:0000256" key="2">
    <source>
        <dbReference type="ARBA" id="ARBA00022490"/>
    </source>
</evidence>
<dbReference type="CDD" id="cd00956">
    <property type="entry name" value="Transaldolase_FSA"/>
    <property type="match status" value="1"/>
</dbReference>
<dbReference type="EC" id="2.2.1.2" evidence="4"/>
<organism evidence="4 5">
    <name type="scientific">Anaerococcus lactolyticus ATCC 51172</name>
    <dbReference type="NCBI Taxonomy" id="525254"/>
    <lineage>
        <taxon>Bacteria</taxon>
        <taxon>Bacillati</taxon>
        <taxon>Bacillota</taxon>
        <taxon>Tissierellia</taxon>
        <taxon>Tissierellales</taxon>
        <taxon>Peptoniphilaceae</taxon>
        <taxon>Anaerococcus</taxon>
    </lineage>
</organism>
<dbReference type="SUPFAM" id="SSF51569">
    <property type="entry name" value="Aldolase"/>
    <property type="match status" value="1"/>
</dbReference>
<dbReference type="GO" id="GO:0004801">
    <property type="term" value="F:transaldolase activity"/>
    <property type="evidence" value="ECO:0007669"/>
    <property type="project" value="UniProtKB-EC"/>
</dbReference>
<sequence length="225" mass="24969">MKLIIDDANIENIRKIYDYYPVSGVTTNPSILAKAGGNPLEHLIKIRQVIGEDELHVQVLEDSAERIIKEAEFLNKKLGANTYVKIPVNPEGLKAIKILSKKGFKITATAIYSINQAYLAAQAGANYLAPYINRIDNLGYDGINIAKNIQKILIENKYETEILAASFKNSNQLIRLAEIGIGASTCSSDVIFKLIDDKNIDSAISAFKNDFSKLDSSKKTWLDYI</sequence>
<gene>
    <name evidence="4" type="primary">tal</name>
    <name evidence="4" type="ORF">HMPREF0072_0950</name>
</gene>
<dbReference type="FunFam" id="3.20.20.70:FF:000018">
    <property type="entry name" value="Probable transaldolase"/>
    <property type="match status" value="1"/>
</dbReference>
<keyword evidence="4" id="KW-0808">Transferase</keyword>
<proteinExistence type="predicted"/>
<keyword evidence="5" id="KW-1185">Reference proteome</keyword>
<keyword evidence="2" id="KW-0963">Cytoplasm</keyword>
<evidence type="ECO:0000256" key="1">
    <source>
        <dbReference type="ARBA" id="ARBA00004496"/>
    </source>
</evidence>
<protein>
    <submittedName>
        <fullName evidence="4">Putative fructose-6-phosphate aldolase</fullName>
        <ecNumber evidence="4">2.2.1.2</ecNumber>
    </submittedName>
</protein>
<accession>C2BF30</accession>
<dbReference type="RefSeq" id="WP_004826922.1">
    <property type="nucleotide sequence ID" value="NZ_GG666044.1"/>
</dbReference>
<dbReference type="EMBL" id="ABYO01000193">
    <property type="protein sequence ID" value="EEI86428.1"/>
    <property type="molecule type" value="Genomic_DNA"/>
</dbReference>
<dbReference type="eggNOG" id="COG0176">
    <property type="taxonomic scope" value="Bacteria"/>
</dbReference>
<dbReference type="STRING" id="525254.HMPREF0072_0950"/>
<reference evidence="4 5" key="1">
    <citation type="submission" date="2008-10" db="EMBL/GenBank/DDBJ databases">
        <authorList>
            <person name="Qin X."/>
            <person name="Bachman B."/>
            <person name="Battles P."/>
            <person name="Bell A."/>
            <person name="Bess C."/>
            <person name="Bickham C."/>
            <person name="Chaboub L."/>
            <person name="Chen D."/>
            <person name="Coyle M."/>
            <person name="Deiros D.R."/>
            <person name="Dinh H."/>
            <person name="Forbes L."/>
            <person name="Fowler G."/>
            <person name="Francisco L."/>
            <person name="Fu Q."/>
            <person name="Gubbala S."/>
            <person name="Hale W."/>
            <person name="Han Y."/>
            <person name="Hemphill L."/>
            <person name="Highlander S.K."/>
            <person name="Hirani K."/>
            <person name="Hogues M."/>
            <person name="Jackson L."/>
            <person name="Jakkamsetti A."/>
            <person name="Javaid M."/>
            <person name="Jiang H."/>
            <person name="Korchina V."/>
            <person name="Kovar C."/>
            <person name="Lara F."/>
            <person name="Lee S."/>
            <person name="Mata R."/>
            <person name="Mathew T."/>
            <person name="Moen C."/>
            <person name="Morales K."/>
            <person name="Munidasa M."/>
            <person name="Nazareth L."/>
            <person name="Ngo R."/>
            <person name="Nguyen L."/>
            <person name="Okwuonu G."/>
            <person name="Ongeri F."/>
            <person name="Patil S."/>
            <person name="Petrosino J."/>
            <person name="Pham C."/>
            <person name="Pham P."/>
            <person name="Pu L.-L."/>
            <person name="Puazo M."/>
            <person name="Raj R."/>
            <person name="Reid J."/>
            <person name="Rouhana J."/>
            <person name="Saada N."/>
            <person name="Shang Y."/>
            <person name="Simmons D."/>
            <person name="Thornton R."/>
            <person name="Warren J."/>
            <person name="Weissenberger G."/>
            <person name="Zhang J."/>
            <person name="Zhang L."/>
            <person name="Zhou C."/>
            <person name="Zhu D."/>
            <person name="Muzny D."/>
            <person name="Worley K."/>
            <person name="Gibbs R."/>
        </authorList>
    </citation>
    <scope>NUCLEOTIDE SEQUENCE [LARGE SCALE GENOMIC DNA]</scope>
    <source>
        <strain evidence="4 5">ATCC 51172</strain>
    </source>
</reference>
<dbReference type="AlphaFoldDB" id="C2BF30"/>
<dbReference type="GO" id="GO:0005737">
    <property type="term" value="C:cytoplasm"/>
    <property type="evidence" value="ECO:0007669"/>
    <property type="project" value="UniProtKB-SubCell"/>
</dbReference>
<name>C2BF30_9FIRM</name>
<dbReference type="PANTHER" id="PTHR10683:SF36">
    <property type="entry name" value="TRANSALDOLASE"/>
    <property type="match status" value="1"/>
</dbReference>
<evidence type="ECO:0000313" key="5">
    <source>
        <dbReference type="Proteomes" id="UP000005984"/>
    </source>
</evidence>
<comment type="caution">
    <text evidence="4">The sequence shown here is derived from an EMBL/GenBank/DDBJ whole genome shotgun (WGS) entry which is preliminary data.</text>
</comment>